<dbReference type="Proteomes" id="UP001431449">
    <property type="component" value="Unassembled WGS sequence"/>
</dbReference>
<proteinExistence type="predicted"/>
<dbReference type="RefSeq" id="WP_248208634.1">
    <property type="nucleotide sequence ID" value="NZ_JALNMH010000007.1"/>
</dbReference>
<evidence type="ECO:0000313" key="2">
    <source>
        <dbReference type="EMBL" id="MCK7593924.1"/>
    </source>
</evidence>
<name>A0ABT0GIC2_9GAMM</name>
<reference evidence="2" key="1">
    <citation type="submission" date="2022-04" db="EMBL/GenBank/DDBJ databases">
        <title>Lysobacter sp. CAU 1642 isolated from sea sand.</title>
        <authorList>
            <person name="Kim W."/>
        </authorList>
    </citation>
    <scope>NUCLEOTIDE SEQUENCE</scope>
    <source>
        <strain evidence="2">CAU 1642</strain>
    </source>
</reference>
<keyword evidence="3" id="KW-1185">Reference proteome</keyword>
<evidence type="ECO:0000256" key="1">
    <source>
        <dbReference type="SAM" id="MobiDB-lite"/>
    </source>
</evidence>
<feature type="region of interest" description="Disordered" evidence="1">
    <location>
        <begin position="37"/>
        <end position="64"/>
    </location>
</feature>
<protein>
    <submittedName>
        <fullName evidence="2">Uncharacterized protein</fullName>
    </submittedName>
</protein>
<evidence type="ECO:0000313" key="3">
    <source>
        <dbReference type="Proteomes" id="UP001431449"/>
    </source>
</evidence>
<comment type="caution">
    <text evidence="2">The sequence shown here is derived from an EMBL/GenBank/DDBJ whole genome shotgun (WGS) entry which is preliminary data.</text>
</comment>
<sequence length="64" mass="6975">MILHFDTPPPRNNEPVGEAWERHEALLRALRRMGFHDPEALAGPAPPRPGTVADQGNDALPEAA</sequence>
<accession>A0ABT0GIC2</accession>
<organism evidence="2 3">
    <name type="scientific">Pseudomarimonas salicorniae</name>
    <dbReference type="NCBI Taxonomy" id="2933270"/>
    <lineage>
        <taxon>Bacteria</taxon>
        <taxon>Pseudomonadati</taxon>
        <taxon>Pseudomonadota</taxon>
        <taxon>Gammaproteobacteria</taxon>
        <taxon>Lysobacterales</taxon>
        <taxon>Lysobacteraceae</taxon>
        <taxon>Pseudomarimonas</taxon>
    </lineage>
</organism>
<dbReference type="EMBL" id="JALNMH010000007">
    <property type="protein sequence ID" value="MCK7593924.1"/>
    <property type="molecule type" value="Genomic_DNA"/>
</dbReference>
<gene>
    <name evidence="2" type="ORF">M0G41_09595</name>
</gene>